<gene>
    <name evidence="4" type="ORF">HPBE_LOCUS4422</name>
</gene>
<evidence type="ECO:0000313" key="5">
    <source>
        <dbReference type="Proteomes" id="UP000050761"/>
    </source>
</evidence>
<reference evidence="4 5" key="1">
    <citation type="submission" date="2018-11" db="EMBL/GenBank/DDBJ databases">
        <authorList>
            <consortium name="Pathogen Informatics"/>
        </authorList>
    </citation>
    <scope>NUCLEOTIDE SEQUENCE [LARGE SCALE GENOMIC DNA]</scope>
</reference>
<proteinExistence type="predicted"/>
<protein>
    <submittedName>
        <fullName evidence="6">Sushi domain-containing protein</fullName>
    </submittedName>
</protein>
<evidence type="ECO:0000313" key="4">
    <source>
        <dbReference type="EMBL" id="VDO61191.1"/>
    </source>
</evidence>
<dbReference type="AlphaFoldDB" id="A0A183FDR1"/>
<keyword evidence="2" id="KW-0768">Sushi</keyword>
<dbReference type="WBParaSite" id="HPBE_0000442101-mRNA-1">
    <property type="protein sequence ID" value="HPBE_0000442101-mRNA-1"/>
    <property type="gene ID" value="HPBE_0000442101"/>
</dbReference>
<comment type="caution">
    <text evidence="2">Lacks conserved residue(s) required for the propagation of feature annotation.</text>
</comment>
<accession>A0A183FDR1</accession>
<name>A0A183FDR1_HELPZ</name>
<accession>A0A3P7WJA8</accession>
<keyword evidence="1" id="KW-1015">Disulfide bond</keyword>
<reference evidence="6" key="2">
    <citation type="submission" date="2019-09" db="UniProtKB">
        <authorList>
            <consortium name="WormBaseParasite"/>
        </authorList>
    </citation>
    <scope>IDENTIFICATION</scope>
</reference>
<dbReference type="Proteomes" id="UP000050761">
    <property type="component" value="Unassembled WGS sequence"/>
</dbReference>
<sequence length="194" mass="20751">MKPLGYTEMLIDGKQTEGDAPHHSTVEFNCGNERHKYYCYDGTFHPKHTFDPCGLGYAGMSVNGNTLNGHLVEGSVVALGCRDGCTAPGNTTADHDRYVFTTSPKDGLYESGTEVALFCKSGPVVGGPSESVCQGGDWNPPLGRCPEMCDKDDLTKMNFDNTKLSEPEETNLQYHGGKASATCTANSTTGKALP</sequence>
<dbReference type="SUPFAM" id="SSF57535">
    <property type="entry name" value="Complement control module/SCR domain"/>
    <property type="match status" value="1"/>
</dbReference>
<dbReference type="SMART" id="SM00032">
    <property type="entry name" value="CCP"/>
    <property type="match status" value="1"/>
</dbReference>
<organism evidence="5 6">
    <name type="scientific">Heligmosomoides polygyrus</name>
    <name type="common">Parasitic roundworm</name>
    <dbReference type="NCBI Taxonomy" id="6339"/>
    <lineage>
        <taxon>Eukaryota</taxon>
        <taxon>Metazoa</taxon>
        <taxon>Ecdysozoa</taxon>
        <taxon>Nematoda</taxon>
        <taxon>Chromadorea</taxon>
        <taxon>Rhabditida</taxon>
        <taxon>Rhabditina</taxon>
        <taxon>Rhabditomorpha</taxon>
        <taxon>Strongyloidea</taxon>
        <taxon>Heligmosomidae</taxon>
        <taxon>Heligmosomoides</taxon>
    </lineage>
</organism>
<evidence type="ECO:0000313" key="6">
    <source>
        <dbReference type="WBParaSite" id="HPBE_0000442101-mRNA-1"/>
    </source>
</evidence>
<dbReference type="InterPro" id="IPR000436">
    <property type="entry name" value="Sushi_SCR_CCP_dom"/>
</dbReference>
<dbReference type="OrthoDB" id="5804959at2759"/>
<dbReference type="EMBL" id="UZAH01025313">
    <property type="protein sequence ID" value="VDO61191.1"/>
    <property type="molecule type" value="Genomic_DNA"/>
</dbReference>
<evidence type="ECO:0000256" key="2">
    <source>
        <dbReference type="PROSITE-ProRule" id="PRU00302"/>
    </source>
</evidence>
<dbReference type="InterPro" id="IPR035976">
    <property type="entry name" value="Sushi/SCR/CCP_sf"/>
</dbReference>
<evidence type="ECO:0000256" key="1">
    <source>
        <dbReference type="ARBA" id="ARBA00023157"/>
    </source>
</evidence>
<feature type="domain" description="Sushi" evidence="3">
    <location>
        <begin position="83"/>
        <end position="147"/>
    </location>
</feature>
<evidence type="ECO:0000259" key="3">
    <source>
        <dbReference type="PROSITE" id="PS50923"/>
    </source>
</evidence>
<keyword evidence="5" id="KW-1185">Reference proteome</keyword>
<dbReference type="CDD" id="cd00033">
    <property type="entry name" value="CCP"/>
    <property type="match status" value="1"/>
</dbReference>
<dbReference type="Gene3D" id="2.10.70.10">
    <property type="entry name" value="Complement Module, domain 1"/>
    <property type="match status" value="1"/>
</dbReference>
<dbReference type="PROSITE" id="PS50923">
    <property type="entry name" value="SUSHI"/>
    <property type="match status" value="1"/>
</dbReference>